<dbReference type="PANTHER" id="PTHR47577:SF2">
    <property type="entry name" value="THAP DOMAIN CONTAINING 9"/>
    <property type="match status" value="1"/>
</dbReference>
<reference evidence="2 3" key="1">
    <citation type="submission" date="2015-09" db="EMBL/GenBank/DDBJ databases">
        <title>Trachymyrmex cornetzi WGS genome.</title>
        <authorList>
            <person name="Nygaard S."/>
            <person name="Hu H."/>
            <person name="Boomsma J."/>
            <person name="Zhang G."/>
        </authorList>
    </citation>
    <scope>NUCLEOTIDE SEQUENCE [LARGE SCALE GENOMIC DNA]</scope>
    <source>
        <strain evidence="2">Tcor2-1</strain>
        <tissue evidence="2">Whole body</tissue>
    </source>
</reference>
<protein>
    <recommendedName>
        <fullName evidence="4">THAP domain-containing protein 9</fullName>
    </recommendedName>
</protein>
<organism evidence="2 3">
    <name type="scientific">Trachymyrmex cornetzi</name>
    <dbReference type="NCBI Taxonomy" id="471704"/>
    <lineage>
        <taxon>Eukaryota</taxon>
        <taxon>Metazoa</taxon>
        <taxon>Ecdysozoa</taxon>
        <taxon>Arthropoda</taxon>
        <taxon>Hexapoda</taxon>
        <taxon>Insecta</taxon>
        <taxon>Pterygota</taxon>
        <taxon>Neoptera</taxon>
        <taxon>Endopterygota</taxon>
        <taxon>Hymenoptera</taxon>
        <taxon>Apocrita</taxon>
        <taxon>Aculeata</taxon>
        <taxon>Formicoidea</taxon>
        <taxon>Formicidae</taxon>
        <taxon>Myrmicinae</taxon>
        <taxon>Trachymyrmex</taxon>
    </lineage>
</organism>
<accession>A0A151IS23</accession>
<keyword evidence="3" id="KW-1185">Reference proteome</keyword>
<keyword evidence="1" id="KW-0472">Membrane</keyword>
<proteinExistence type="predicted"/>
<dbReference type="PANTHER" id="PTHR47577">
    <property type="entry name" value="THAP DOMAIN-CONTAINING PROTEIN 6"/>
    <property type="match status" value="1"/>
</dbReference>
<evidence type="ECO:0000313" key="2">
    <source>
        <dbReference type="EMBL" id="KYN09538.1"/>
    </source>
</evidence>
<evidence type="ECO:0008006" key="4">
    <source>
        <dbReference type="Google" id="ProtNLM"/>
    </source>
</evidence>
<dbReference type="AlphaFoldDB" id="A0A151IS23"/>
<keyword evidence="1" id="KW-1133">Transmembrane helix</keyword>
<evidence type="ECO:0000313" key="3">
    <source>
        <dbReference type="Proteomes" id="UP000078492"/>
    </source>
</evidence>
<keyword evidence="1" id="KW-0812">Transmembrane</keyword>
<evidence type="ECO:0000256" key="1">
    <source>
        <dbReference type="SAM" id="Phobius"/>
    </source>
</evidence>
<gene>
    <name evidence="2" type="ORF">ALC57_18357</name>
</gene>
<name>A0A151IS23_9HYME</name>
<dbReference type="Proteomes" id="UP000078492">
    <property type="component" value="Unassembled WGS sequence"/>
</dbReference>
<dbReference type="EMBL" id="KQ981093">
    <property type="protein sequence ID" value="KYN09538.1"/>
    <property type="molecule type" value="Genomic_DNA"/>
</dbReference>
<feature type="transmembrane region" description="Helical" evidence="1">
    <location>
        <begin position="196"/>
        <end position="216"/>
    </location>
</feature>
<sequence>MESEMQEKDRISQNLEERITLLQPQIITGASCNTDKSGTTMDLSFQTAFADFKLERRNSEEKIEVRNVRIQQLKKPNCNAGDMGNIEEFKLLYTEFSTKPRWKAVIETENHPYGLKDAHKLTPDYLDPKYYQKMNLFEDQVATAMSIHQEYHPDLADCQPTIKFIRRIDRLIEVMMSRTPVTALRLGSGKQAVREFFFYILFIFFYFLIFIHINYLTVINEFLEYLHEWEITAMKYGYRFLTKSTCYGLNITLRATLEILEFSIYDCNYEYLMTARLNQNALERFFGLAREVCGSNDYPDSILFGQMFHLISMYSLIIPCKGSNVAGDEMISSLLHFSNIPTSETGRLEWRKIIDSIIEHSDKPDDAMNQIITNSEQRNGNARSFFFHYRIHGYIVRKARKWTRCDDCIQSLSASPSCKNYRMIALLSKGYLTEPSDELIKLIHMVEKTILDVVEKQSINSDILFYISYALQELQSELPLVGHQRELTKSVMSFYLIIRIHFLAKSYNNKNCTKKKQTHKARKDAKL</sequence>
<dbReference type="STRING" id="471704.A0A151IS23"/>